<accession>A0A7X0J6B0</accession>
<dbReference type="EMBL" id="JACHCC010000010">
    <property type="protein sequence ID" value="MBB6501645.1"/>
    <property type="molecule type" value="Genomic_DNA"/>
</dbReference>
<evidence type="ECO:0000313" key="1">
    <source>
        <dbReference type="EMBL" id="MBB6501645.1"/>
    </source>
</evidence>
<name>A0A7X0J6B0_9SPHI</name>
<evidence type="ECO:0000313" key="2">
    <source>
        <dbReference type="Proteomes" id="UP000521017"/>
    </source>
</evidence>
<dbReference type="AlphaFoldDB" id="A0A7X0J6B0"/>
<protein>
    <submittedName>
        <fullName evidence="1">Uncharacterized protein</fullName>
    </submittedName>
</protein>
<reference evidence="1 2" key="1">
    <citation type="submission" date="2020-08" db="EMBL/GenBank/DDBJ databases">
        <title>Genomic Encyclopedia of Type Strains, Phase IV (KMG-V): Genome sequencing to study the core and pangenomes of soil and plant-associated prokaryotes.</title>
        <authorList>
            <person name="Whitman W."/>
        </authorList>
    </citation>
    <scope>NUCLEOTIDE SEQUENCE [LARGE SCALE GENOMIC DNA]</scope>
    <source>
        <strain evidence="1 2">M2T3</strain>
    </source>
</reference>
<dbReference type="RefSeq" id="WP_184627588.1">
    <property type="nucleotide sequence ID" value="NZ_JACHCC010000010.1"/>
</dbReference>
<comment type="caution">
    <text evidence="1">The sequence shown here is derived from an EMBL/GenBank/DDBJ whole genome shotgun (WGS) entry which is preliminary data.</text>
</comment>
<gene>
    <name evidence="1" type="ORF">HDF25_003820</name>
</gene>
<proteinExistence type="predicted"/>
<dbReference type="Proteomes" id="UP000521017">
    <property type="component" value="Unassembled WGS sequence"/>
</dbReference>
<sequence length="80" mass="9631">MRYLAININYRLDQDWYCRLNTIMDCHQYFNSLGPEHGPSVAIYDTEIDQYLWLQESYREDDPRLNSIIMNAKNARKVRA</sequence>
<organism evidence="1 2">
    <name type="scientific">Pedobacter cryoconitis</name>
    <dbReference type="NCBI Taxonomy" id="188932"/>
    <lineage>
        <taxon>Bacteria</taxon>
        <taxon>Pseudomonadati</taxon>
        <taxon>Bacteroidota</taxon>
        <taxon>Sphingobacteriia</taxon>
        <taxon>Sphingobacteriales</taxon>
        <taxon>Sphingobacteriaceae</taxon>
        <taxon>Pedobacter</taxon>
    </lineage>
</organism>